<keyword evidence="1" id="KW-0472">Membrane</keyword>
<evidence type="ECO:0000313" key="3">
    <source>
        <dbReference type="Proteomes" id="UP000018951"/>
    </source>
</evidence>
<comment type="caution">
    <text evidence="2">The sequence shown here is derived from an EMBL/GenBank/DDBJ whole genome shotgun (WGS) entry which is preliminary data.</text>
</comment>
<evidence type="ECO:0000256" key="1">
    <source>
        <dbReference type="SAM" id="Phobius"/>
    </source>
</evidence>
<dbReference type="EMBL" id="AXCJ01000005">
    <property type="protein sequence ID" value="ETO91466.1"/>
    <property type="molecule type" value="Genomic_DNA"/>
</dbReference>
<gene>
    <name evidence="2" type="ORF">P857_381</name>
</gene>
<name>W2UZ89_9RICK</name>
<evidence type="ECO:0000313" key="2">
    <source>
        <dbReference type="EMBL" id="ETO91466.1"/>
    </source>
</evidence>
<dbReference type="AlphaFoldDB" id="W2UZ89"/>
<keyword evidence="1" id="KW-1133">Transmembrane helix</keyword>
<keyword evidence="3" id="KW-1185">Reference proteome</keyword>
<dbReference type="STRING" id="1401685.P857_381"/>
<protein>
    <submittedName>
        <fullName evidence="2">Uncharacterized protein</fullName>
    </submittedName>
</protein>
<dbReference type="Proteomes" id="UP000018951">
    <property type="component" value="Unassembled WGS sequence"/>
</dbReference>
<keyword evidence="1" id="KW-0812">Transmembrane</keyword>
<accession>W2UZ89</accession>
<proteinExistence type="predicted"/>
<sequence>MDICVDGINDIILFIGYLIGISSVLLCLCLILSSKFIDSL</sequence>
<feature type="transmembrane region" description="Helical" evidence="1">
    <location>
        <begin position="12"/>
        <end position="32"/>
    </location>
</feature>
<reference evidence="2 3" key="1">
    <citation type="journal article" date="2013" name="PLoS ONE">
        <title>Bacterial endosymbiosis in a chordate host: long-term co-evolution and conservation of secondary metabolism.</title>
        <authorList>
            <person name="Kwan J.C."/>
            <person name="Schmidt E.W."/>
        </authorList>
    </citation>
    <scope>NUCLEOTIDE SEQUENCE [LARGE SCALE GENOMIC DNA]</scope>
    <source>
        <strain evidence="3">L6</strain>
    </source>
</reference>
<organism evidence="2 3">
    <name type="scientific">Candidatus Xenolissoclinum pacificiensis L6</name>
    <dbReference type="NCBI Taxonomy" id="1401685"/>
    <lineage>
        <taxon>Bacteria</taxon>
        <taxon>Pseudomonadati</taxon>
        <taxon>Pseudomonadota</taxon>
        <taxon>Alphaproteobacteria</taxon>
        <taxon>Rickettsiales</taxon>
        <taxon>Anaplasmataceae</taxon>
        <taxon>Candidatus Xenolissoclinum</taxon>
    </lineage>
</organism>